<evidence type="ECO:0000256" key="1">
    <source>
        <dbReference type="ARBA" id="ARBA00005298"/>
    </source>
</evidence>
<dbReference type="PANTHER" id="PTHR11188">
    <property type="entry name" value="ARRESTIN DOMAIN CONTAINING PROTEIN"/>
    <property type="match status" value="1"/>
</dbReference>
<keyword evidence="3" id="KW-1185">Reference proteome</keyword>
<dbReference type="Gene3D" id="2.60.40.640">
    <property type="match status" value="2"/>
</dbReference>
<dbReference type="PANTHER" id="PTHR11188:SF3">
    <property type="entry name" value="ARRESTIN C-TERMINAL-LIKE DOMAIN-CONTAINING PROTEIN"/>
    <property type="match status" value="1"/>
</dbReference>
<evidence type="ECO:0000313" key="3">
    <source>
        <dbReference type="Proteomes" id="UP000036681"/>
    </source>
</evidence>
<feature type="domain" description="Arrestin C-terminal-like" evidence="2">
    <location>
        <begin position="179"/>
        <end position="348"/>
    </location>
</feature>
<name>A0A0M3HTL6_ASCLU</name>
<dbReference type="InterPro" id="IPR050357">
    <property type="entry name" value="Arrestin_domain-protein"/>
</dbReference>
<dbReference type="Proteomes" id="UP000036681">
    <property type="component" value="Unplaced"/>
</dbReference>
<proteinExistence type="inferred from homology"/>
<dbReference type="SUPFAM" id="SSF81296">
    <property type="entry name" value="E set domains"/>
    <property type="match status" value="2"/>
</dbReference>
<dbReference type="AlphaFoldDB" id="A0A0M3HTL6"/>
<dbReference type="Pfam" id="PF00339">
    <property type="entry name" value="Arrestin_N"/>
    <property type="match status" value="1"/>
</dbReference>
<organism evidence="3 4">
    <name type="scientific">Ascaris lumbricoides</name>
    <name type="common">Giant roundworm</name>
    <dbReference type="NCBI Taxonomy" id="6252"/>
    <lineage>
        <taxon>Eukaryota</taxon>
        <taxon>Metazoa</taxon>
        <taxon>Ecdysozoa</taxon>
        <taxon>Nematoda</taxon>
        <taxon>Chromadorea</taxon>
        <taxon>Rhabditida</taxon>
        <taxon>Spirurina</taxon>
        <taxon>Ascaridomorpha</taxon>
        <taxon>Ascaridoidea</taxon>
        <taxon>Ascarididae</taxon>
        <taxon>Ascaris</taxon>
    </lineage>
</organism>
<dbReference type="GO" id="GO:0005737">
    <property type="term" value="C:cytoplasm"/>
    <property type="evidence" value="ECO:0007669"/>
    <property type="project" value="TreeGrafter"/>
</dbReference>
<protein>
    <submittedName>
        <fullName evidence="4">Arrestin_C domain-containing protein</fullName>
    </submittedName>
</protein>
<dbReference type="Pfam" id="PF02752">
    <property type="entry name" value="Arrestin_C"/>
    <property type="match status" value="1"/>
</dbReference>
<dbReference type="InterPro" id="IPR011021">
    <property type="entry name" value="Arrestin-like_N"/>
</dbReference>
<sequence>MSDEGATSIFRCFELELDAGKNPIFHGGELITGTLKVELKRPMTIEVIKLQFKGRAACTNNDSTKGAEIEKVYFDRDFTLLERPPGRPEPGHFPWIANFAYSLPFECPLPLGCPTSYEGPHAFIRYHVRATIVEDNGTGTHEYTIKKPLMVVAPVETMPETASHPVGASESVSFGGCCCRGKLAAEAQLPKSTYFPGEFVIGSLKIDNRHPRHIVDQVEVRLVDRATRVDASAGATSTCRTLLHHKLDKNSVVKSKSSMHKDDVIFLQVPPVVPSTPGAAAAAFGSDVYTMSPDEKAPTLASKLMESPGSATLRFRKQPFIRIDYAIQVSLGAQLLLELPITINALPIEGEGIAYEPFAGGEQSVVESDEANKLRLGDGFVFTPRYPVLTNAQELSAHAINGPTTENGAPR</sequence>
<accession>A0A0M3HTL6</accession>
<evidence type="ECO:0000259" key="2">
    <source>
        <dbReference type="SMART" id="SM01017"/>
    </source>
</evidence>
<dbReference type="WBParaSite" id="ALUE_0000600501-mRNA-1">
    <property type="protein sequence ID" value="ALUE_0000600501-mRNA-1"/>
    <property type="gene ID" value="ALUE_0000600501"/>
</dbReference>
<dbReference type="InterPro" id="IPR011022">
    <property type="entry name" value="Arrestin_C-like"/>
</dbReference>
<dbReference type="InterPro" id="IPR014756">
    <property type="entry name" value="Ig_E-set"/>
</dbReference>
<reference evidence="4" key="1">
    <citation type="submission" date="2017-02" db="UniProtKB">
        <authorList>
            <consortium name="WormBaseParasite"/>
        </authorList>
    </citation>
    <scope>IDENTIFICATION</scope>
</reference>
<dbReference type="GO" id="GO:0015031">
    <property type="term" value="P:protein transport"/>
    <property type="evidence" value="ECO:0007669"/>
    <property type="project" value="TreeGrafter"/>
</dbReference>
<dbReference type="SMART" id="SM01017">
    <property type="entry name" value="Arrestin_C"/>
    <property type="match status" value="1"/>
</dbReference>
<comment type="similarity">
    <text evidence="1">Belongs to the arrestin family.</text>
</comment>
<evidence type="ECO:0000313" key="4">
    <source>
        <dbReference type="WBParaSite" id="ALUE_0000600501-mRNA-1"/>
    </source>
</evidence>
<dbReference type="InterPro" id="IPR014752">
    <property type="entry name" value="Arrestin-like_C"/>
</dbReference>